<sequence>MKKSILNLGKALNKAEQENINGGWVYAPGDGKSCDFWGWCENEFGRCHYCGV</sequence>
<evidence type="ECO:0000313" key="1">
    <source>
        <dbReference type="EMBL" id="WGH76876.1"/>
    </source>
</evidence>
<reference evidence="1 2" key="1">
    <citation type="submission" date="2023-04" db="EMBL/GenBank/DDBJ databases">
        <title>Tenacibaculum tangerinum sp. nov., isolated from sea tidal flat of South Korea.</title>
        <authorList>
            <person name="Lee S.H."/>
            <person name="Kim J.-J."/>
        </authorList>
    </citation>
    <scope>NUCLEOTIDE SEQUENCE [LARGE SCALE GENOMIC DNA]</scope>
    <source>
        <strain evidence="1 2">GRR-S3-23</strain>
    </source>
</reference>
<gene>
    <name evidence="1" type="ORF">P8625_06960</name>
</gene>
<accession>A0ABY8L730</accession>
<protein>
    <submittedName>
        <fullName evidence="1">Uncharacterized protein</fullName>
    </submittedName>
</protein>
<dbReference type="Proteomes" id="UP001232001">
    <property type="component" value="Chromosome"/>
</dbReference>
<name>A0ABY8L730_9FLAO</name>
<dbReference type="RefSeq" id="WP_279652736.1">
    <property type="nucleotide sequence ID" value="NZ_CP122539.1"/>
</dbReference>
<keyword evidence="2" id="KW-1185">Reference proteome</keyword>
<dbReference type="EMBL" id="CP122539">
    <property type="protein sequence ID" value="WGH76876.1"/>
    <property type="molecule type" value="Genomic_DNA"/>
</dbReference>
<evidence type="ECO:0000313" key="2">
    <source>
        <dbReference type="Proteomes" id="UP001232001"/>
    </source>
</evidence>
<proteinExistence type="predicted"/>
<organism evidence="1 2">
    <name type="scientific">Tenacibaculum tangerinum</name>
    <dbReference type="NCBI Taxonomy" id="3038772"/>
    <lineage>
        <taxon>Bacteria</taxon>
        <taxon>Pseudomonadati</taxon>
        <taxon>Bacteroidota</taxon>
        <taxon>Flavobacteriia</taxon>
        <taxon>Flavobacteriales</taxon>
        <taxon>Flavobacteriaceae</taxon>
        <taxon>Tenacibaculum</taxon>
    </lineage>
</organism>